<dbReference type="InterPro" id="IPR002347">
    <property type="entry name" value="SDR_fam"/>
</dbReference>
<gene>
    <name evidence="3" type="ORF">SMD31_06950</name>
</gene>
<evidence type="ECO:0000259" key="2">
    <source>
        <dbReference type="SMART" id="SM00822"/>
    </source>
</evidence>
<evidence type="ECO:0000256" key="1">
    <source>
        <dbReference type="ARBA" id="ARBA00006484"/>
    </source>
</evidence>
<proteinExistence type="inferred from homology"/>
<evidence type="ECO:0000313" key="4">
    <source>
        <dbReference type="Proteomes" id="UP001271769"/>
    </source>
</evidence>
<sequence>MTRRLESKVALITGATSGIGLAIAEKFAAEGAKLILTGRNAAAGEALAAKTGGIFVAGDVTQKGLAERITALAVDKLGRLDILVNNAGIVHRGNILETTDDDFARVMGVNVDAVFRFSRAAVKQMVAQFDVGGKGGAIVNIASDWAFVAGRGELAYCTSKGAIIMLTKAMAIDHARQGIRVNAVCPGDVETPMLVGGILHRGDEKQAGLQKNGEGIPMGRVGQPHEIANAVTFVASDEASFITGHAMLVDGGNTAQ</sequence>
<dbReference type="InterPro" id="IPR020904">
    <property type="entry name" value="Sc_DH/Rdtase_CS"/>
</dbReference>
<dbReference type="Pfam" id="PF13561">
    <property type="entry name" value="adh_short_C2"/>
    <property type="match status" value="1"/>
</dbReference>
<feature type="domain" description="Ketoreductase" evidence="2">
    <location>
        <begin position="8"/>
        <end position="151"/>
    </location>
</feature>
<organism evidence="3 4">
    <name type="scientific">Dongia rigui</name>
    <dbReference type="NCBI Taxonomy" id="940149"/>
    <lineage>
        <taxon>Bacteria</taxon>
        <taxon>Pseudomonadati</taxon>
        <taxon>Pseudomonadota</taxon>
        <taxon>Alphaproteobacteria</taxon>
        <taxon>Rhodospirillales</taxon>
        <taxon>Dongiaceae</taxon>
        <taxon>Dongia</taxon>
    </lineage>
</organism>
<dbReference type="NCBIfam" id="NF005559">
    <property type="entry name" value="PRK07231.1"/>
    <property type="match status" value="1"/>
</dbReference>
<dbReference type="PRINTS" id="PR00080">
    <property type="entry name" value="SDRFAMILY"/>
</dbReference>
<dbReference type="Proteomes" id="UP001271769">
    <property type="component" value="Unassembled WGS sequence"/>
</dbReference>
<dbReference type="EMBL" id="JAXCLX010000001">
    <property type="protein sequence ID" value="MDY0871652.1"/>
    <property type="molecule type" value="Genomic_DNA"/>
</dbReference>
<comment type="similarity">
    <text evidence="1">Belongs to the short-chain dehydrogenases/reductases (SDR) family.</text>
</comment>
<dbReference type="PRINTS" id="PR00081">
    <property type="entry name" value="GDHRDH"/>
</dbReference>
<dbReference type="PANTHER" id="PTHR42760">
    <property type="entry name" value="SHORT-CHAIN DEHYDROGENASES/REDUCTASES FAMILY MEMBER"/>
    <property type="match status" value="1"/>
</dbReference>
<dbReference type="InterPro" id="IPR057326">
    <property type="entry name" value="KR_dom"/>
</dbReference>
<dbReference type="Gene3D" id="3.40.50.720">
    <property type="entry name" value="NAD(P)-binding Rossmann-like Domain"/>
    <property type="match status" value="1"/>
</dbReference>
<dbReference type="SMART" id="SM00822">
    <property type="entry name" value="PKS_KR"/>
    <property type="match status" value="1"/>
</dbReference>
<accession>A0ABU5DWG5</accession>
<dbReference type="PROSITE" id="PS00061">
    <property type="entry name" value="ADH_SHORT"/>
    <property type="match status" value="1"/>
</dbReference>
<dbReference type="SUPFAM" id="SSF51735">
    <property type="entry name" value="NAD(P)-binding Rossmann-fold domains"/>
    <property type="match status" value="1"/>
</dbReference>
<dbReference type="RefSeq" id="WP_320500082.1">
    <property type="nucleotide sequence ID" value="NZ_JAXCLX010000001.1"/>
</dbReference>
<reference evidence="3 4" key="1">
    <citation type="journal article" date="2013" name="Antonie Van Leeuwenhoek">
        <title>Dongia rigui sp. nov., isolated from freshwater of a large wetland in Korea.</title>
        <authorList>
            <person name="Baik K.S."/>
            <person name="Hwang Y.M."/>
            <person name="Choi J.S."/>
            <person name="Kwon J."/>
            <person name="Seong C.N."/>
        </authorList>
    </citation>
    <scope>NUCLEOTIDE SEQUENCE [LARGE SCALE GENOMIC DNA]</scope>
    <source>
        <strain evidence="3 4">04SU4-P</strain>
    </source>
</reference>
<dbReference type="CDD" id="cd05233">
    <property type="entry name" value="SDR_c"/>
    <property type="match status" value="1"/>
</dbReference>
<name>A0ABU5DWG5_9PROT</name>
<dbReference type="InterPro" id="IPR036291">
    <property type="entry name" value="NAD(P)-bd_dom_sf"/>
</dbReference>
<comment type="caution">
    <text evidence="3">The sequence shown here is derived from an EMBL/GenBank/DDBJ whole genome shotgun (WGS) entry which is preliminary data.</text>
</comment>
<evidence type="ECO:0000313" key="3">
    <source>
        <dbReference type="EMBL" id="MDY0871652.1"/>
    </source>
</evidence>
<keyword evidence="4" id="KW-1185">Reference proteome</keyword>
<protein>
    <submittedName>
        <fullName evidence="3">SDR family oxidoreductase</fullName>
    </submittedName>
</protein>